<dbReference type="InterPro" id="IPR010559">
    <property type="entry name" value="Sig_transdc_His_kin_internal"/>
</dbReference>
<sequence>MKIKKSQFTVRHLGIMLPILAYYLFNGIYTLVLPLSMKIYSAESYLFASQTLSYLSLLSLTYSYFCCHIYTKKKIWGFVSYTFLLIIVGLFYFLISNKNWGVTIWVIFHYLYSSISGILLYIVYDWFQRKQKQKELERQNLQSELKLLKNQLNPHFLFNTLNNIDSLIFSNPEMASKSLVQMSEMMRYMIYETNVPEVTLTQELKYIRNYLDLQRLQYDNPNLVSFTLEGIPDNICVAPMLFIAFIENAFKHCTDKKTINAIQLLFQIQESKIHFEISNLFDPTKQINKDSSSGIGLSIIKRRLDILYPHKYDLQFNQKNGYFDVSLTIKLT</sequence>
<dbReference type="GO" id="GO:0016020">
    <property type="term" value="C:membrane"/>
    <property type="evidence" value="ECO:0007669"/>
    <property type="project" value="InterPro"/>
</dbReference>
<dbReference type="GO" id="GO:0000155">
    <property type="term" value="F:phosphorelay sensor kinase activity"/>
    <property type="evidence" value="ECO:0007669"/>
    <property type="project" value="InterPro"/>
</dbReference>
<proteinExistence type="predicted"/>
<dbReference type="RefSeq" id="WP_025075798.1">
    <property type="nucleotide sequence ID" value="NZ_FQVD01000031.1"/>
</dbReference>
<dbReference type="InterPro" id="IPR036890">
    <property type="entry name" value="HATPase_C_sf"/>
</dbReference>
<evidence type="ECO:0000313" key="4">
    <source>
        <dbReference type="Proteomes" id="UP000184436"/>
    </source>
</evidence>
<dbReference type="PANTHER" id="PTHR34220:SF7">
    <property type="entry name" value="SENSOR HISTIDINE KINASE YPDA"/>
    <property type="match status" value="1"/>
</dbReference>
<evidence type="ECO:0000259" key="2">
    <source>
        <dbReference type="Pfam" id="PF06580"/>
    </source>
</evidence>
<feature type="transmembrane region" description="Helical" evidence="1">
    <location>
        <begin position="78"/>
        <end position="96"/>
    </location>
</feature>
<accession>A0A1M5DYC3</accession>
<keyword evidence="1" id="KW-1133">Transmembrane helix</keyword>
<feature type="transmembrane region" description="Helical" evidence="1">
    <location>
        <begin position="12"/>
        <end position="32"/>
    </location>
</feature>
<keyword evidence="1" id="KW-0812">Transmembrane</keyword>
<dbReference type="SUPFAM" id="SSF55874">
    <property type="entry name" value="ATPase domain of HSP90 chaperone/DNA topoisomerase II/histidine kinase"/>
    <property type="match status" value="1"/>
</dbReference>
<keyword evidence="4" id="KW-1185">Reference proteome</keyword>
<reference evidence="3 4" key="1">
    <citation type="submission" date="2016-11" db="EMBL/GenBank/DDBJ databases">
        <authorList>
            <person name="Jaros S."/>
            <person name="Januszkiewicz K."/>
            <person name="Wedrychowicz H."/>
        </authorList>
    </citation>
    <scope>NUCLEOTIDE SEQUENCE [LARGE SCALE GENOMIC DNA]</scope>
    <source>
        <strain evidence="3 4">DSM 26883</strain>
    </source>
</reference>
<dbReference type="Pfam" id="PF06580">
    <property type="entry name" value="His_kinase"/>
    <property type="match status" value="1"/>
</dbReference>
<dbReference type="EMBL" id="FQVD01000031">
    <property type="protein sequence ID" value="SHF72007.1"/>
    <property type="molecule type" value="Genomic_DNA"/>
</dbReference>
<organism evidence="3 4">
    <name type="scientific">Bacteroides faecichinchillae</name>
    <dbReference type="NCBI Taxonomy" id="871325"/>
    <lineage>
        <taxon>Bacteria</taxon>
        <taxon>Pseudomonadati</taxon>
        <taxon>Bacteroidota</taxon>
        <taxon>Bacteroidia</taxon>
        <taxon>Bacteroidales</taxon>
        <taxon>Bacteroidaceae</taxon>
        <taxon>Bacteroides</taxon>
    </lineage>
</organism>
<dbReference type="OrthoDB" id="9809908at2"/>
<dbReference type="AlphaFoldDB" id="A0A1M5DYC3"/>
<dbReference type="PANTHER" id="PTHR34220">
    <property type="entry name" value="SENSOR HISTIDINE KINASE YPDA"/>
    <property type="match status" value="1"/>
</dbReference>
<feature type="transmembrane region" description="Helical" evidence="1">
    <location>
        <begin position="102"/>
        <end position="124"/>
    </location>
</feature>
<feature type="transmembrane region" description="Helical" evidence="1">
    <location>
        <begin position="52"/>
        <end position="71"/>
    </location>
</feature>
<evidence type="ECO:0000313" key="3">
    <source>
        <dbReference type="EMBL" id="SHF72007.1"/>
    </source>
</evidence>
<protein>
    <submittedName>
        <fullName evidence="3">GHKL domain-containing protein</fullName>
    </submittedName>
</protein>
<dbReference type="InterPro" id="IPR050640">
    <property type="entry name" value="Bact_2-comp_sensor_kinase"/>
</dbReference>
<keyword evidence="1" id="KW-0472">Membrane</keyword>
<evidence type="ECO:0000256" key="1">
    <source>
        <dbReference type="SAM" id="Phobius"/>
    </source>
</evidence>
<dbReference type="STRING" id="871325.SAMN05444349_13139"/>
<gene>
    <name evidence="3" type="ORF">SAMN05444349_13139</name>
</gene>
<dbReference type="Proteomes" id="UP000184436">
    <property type="component" value="Unassembled WGS sequence"/>
</dbReference>
<name>A0A1M5DYC3_9BACE</name>
<feature type="domain" description="Signal transduction histidine kinase internal region" evidence="2">
    <location>
        <begin position="143"/>
        <end position="220"/>
    </location>
</feature>